<dbReference type="InterPro" id="IPR029039">
    <property type="entry name" value="Flavoprotein-like_sf"/>
</dbReference>
<accession>A0A941HQY5</accession>
<evidence type="ECO:0000256" key="1">
    <source>
        <dbReference type="ARBA" id="ARBA00006961"/>
    </source>
</evidence>
<dbReference type="PANTHER" id="PTHR30546">
    <property type="entry name" value="FLAVODOXIN-RELATED PROTEIN WRBA-RELATED"/>
    <property type="match status" value="1"/>
</dbReference>
<dbReference type="InterPro" id="IPR005025">
    <property type="entry name" value="FMN_Rdtase-like_dom"/>
</dbReference>
<evidence type="ECO:0000313" key="4">
    <source>
        <dbReference type="Proteomes" id="UP000675379"/>
    </source>
</evidence>
<dbReference type="PROSITE" id="PS50902">
    <property type="entry name" value="FLAVODOXIN_LIKE"/>
    <property type="match status" value="1"/>
</dbReference>
<dbReference type="SUPFAM" id="SSF52218">
    <property type="entry name" value="Flavoproteins"/>
    <property type="match status" value="1"/>
</dbReference>
<comment type="similarity">
    <text evidence="1">Belongs to the WrbA family.</text>
</comment>
<dbReference type="GO" id="GO:0010181">
    <property type="term" value="F:FMN binding"/>
    <property type="evidence" value="ECO:0007669"/>
    <property type="project" value="InterPro"/>
</dbReference>
<evidence type="ECO:0000313" key="3">
    <source>
        <dbReference type="EMBL" id="MBR0576989.1"/>
    </source>
</evidence>
<feature type="domain" description="Flavodoxin-like" evidence="2">
    <location>
        <begin position="6"/>
        <end position="191"/>
    </location>
</feature>
<dbReference type="RefSeq" id="WP_211802407.1">
    <property type="nucleotide sequence ID" value="NZ_JAGSCS010000018.1"/>
</dbReference>
<dbReference type="InterPro" id="IPR010089">
    <property type="entry name" value="Flavoprotein_WrbA-like"/>
</dbReference>
<dbReference type="NCBIfam" id="TIGR01755">
    <property type="entry name" value="flav_wrbA"/>
    <property type="match status" value="1"/>
</dbReference>
<dbReference type="Pfam" id="PF03358">
    <property type="entry name" value="FMN_red"/>
    <property type="match status" value="1"/>
</dbReference>
<dbReference type="InterPro" id="IPR008254">
    <property type="entry name" value="Flavodoxin/NO_synth"/>
</dbReference>
<dbReference type="Proteomes" id="UP000675379">
    <property type="component" value="Unassembled WGS sequence"/>
</dbReference>
<dbReference type="PANTHER" id="PTHR30546:SF23">
    <property type="entry name" value="FLAVOPROTEIN-LIKE PROTEIN YCP4-RELATED"/>
    <property type="match status" value="1"/>
</dbReference>
<comment type="caution">
    <text evidence="3">The sequence shown here is derived from an EMBL/GenBank/DDBJ whole genome shotgun (WGS) entry which is preliminary data.</text>
</comment>
<gene>
    <name evidence="3" type="primary">wrbA</name>
    <name evidence="3" type="ORF">KCG48_11745</name>
</gene>
<evidence type="ECO:0000259" key="2">
    <source>
        <dbReference type="PROSITE" id="PS50902"/>
    </source>
</evidence>
<sequence length="199" mass="21422">MNKVKLAIIYYSATGGNYQMVQWAKEAAEAAGAEVKVFKVQELAPDSAIDSNPLWRKHVDATKDIPVATPQDFVDADAVIFTTPTRYGNVSSQMKQYIDTLGPVWAQGLLVNKVFSAMTSAMNTNGGVEATLQSLYTSAMHFGAIIVTPGYTDPVIYASGGNPYGTSARILDGVIQNDAEAAVKHQAKRVVEVTSKFLN</sequence>
<dbReference type="EMBL" id="JAGSCS010000018">
    <property type="protein sequence ID" value="MBR0576989.1"/>
    <property type="molecule type" value="Genomic_DNA"/>
</dbReference>
<dbReference type="GO" id="GO:0003955">
    <property type="term" value="F:NAD(P)H dehydrogenase (quinone) activity"/>
    <property type="evidence" value="ECO:0007669"/>
    <property type="project" value="InterPro"/>
</dbReference>
<dbReference type="Gene3D" id="3.40.50.360">
    <property type="match status" value="1"/>
</dbReference>
<protein>
    <submittedName>
        <fullName evidence="3">NAD(P)H:quinone oxidoreductase type IV</fullName>
    </submittedName>
</protein>
<proteinExistence type="inferred from homology"/>
<dbReference type="GO" id="GO:0016020">
    <property type="term" value="C:membrane"/>
    <property type="evidence" value="ECO:0007669"/>
    <property type="project" value="TreeGrafter"/>
</dbReference>
<name>A0A941HQY5_9CLOT</name>
<keyword evidence="4" id="KW-1185">Reference proteome</keyword>
<organism evidence="3 4">
    <name type="scientific">Proteiniclasticum sediminis</name>
    <dbReference type="NCBI Taxonomy" id="2804028"/>
    <lineage>
        <taxon>Bacteria</taxon>
        <taxon>Bacillati</taxon>
        <taxon>Bacillota</taxon>
        <taxon>Clostridia</taxon>
        <taxon>Eubacteriales</taxon>
        <taxon>Clostridiaceae</taxon>
        <taxon>Proteiniclasticum</taxon>
    </lineage>
</organism>
<dbReference type="AlphaFoldDB" id="A0A941HQY5"/>
<reference evidence="3" key="1">
    <citation type="submission" date="2021-04" db="EMBL/GenBank/DDBJ databases">
        <title>Proteiniclasticum sedimins sp. nov., an obligate anaerobic bacterium isolated from anaerobic sludge.</title>
        <authorList>
            <person name="Liu J."/>
        </authorList>
    </citation>
    <scope>NUCLEOTIDE SEQUENCE</scope>
    <source>
        <strain evidence="3">BAD-10</strain>
    </source>
</reference>